<dbReference type="PATRIC" id="fig|477641.3.peg.2511"/>
<keyword evidence="3" id="KW-1185">Reference proteome</keyword>
<keyword evidence="1" id="KW-0812">Transmembrane</keyword>
<feature type="transmembrane region" description="Helical" evidence="1">
    <location>
        <begin position="165"/>
        <end position="185"/>
    </location>
</feature>
<organism evidence="2 3">
    <name type="scientific">Modestobacter italicus (strain DSM 44449 / CECT 9708 / BC 501)</name>
    <dbReference type="NCBI Taxonomy" id="2732864"/>
    <lineage>
        <taxon>Bacteria</taxon>
        <taxon>Bacillati</taxon>
        <taxon>Actinomycetota</taxon>
        <taxon>Actinomycetes</taxon>
        <taxon>Geodermatophilales</taxon>
        <taxon>Geodermatophilaceae</taxon>
        <taxon>Modestobacter</taxon>
    </lineage>
</organism>
<dbReference type="PANTHER" id="PTHR40057:SF1">
    <property type="entry name" value="SLR1162 PROTEIN"/>
    <property type="match status" value="1"/>
</dbReference>
<dbReference type="SUPFAM" id="SSF54909">
    <property type="entry name" value="Dimeric alpha+beta barrel"/>
    <property type="match status" value="1"/>
</dbReference>
<accession>I4EXH0</accession>
<evidence type="ECO:0008006" key="4">
    <source>
        <dbReference type="Google" id="ProtNLM"/>
    </source>
</evidence>
<dbReference type="KEGG" id="mmar:MODMU_2654"/>
<evidence type="ECO:0000313" key="3">
    <source>
        <dbReference type="Proteomes" id="UP000006461"/>
    </source>
</evidence>
<reference evidence="2 3" key="1">
    <citation type="journal article" date="2012" name="J. Bacteriol.">
        <title>Genome Sequence of Radiation-Resistant Modestobacter marinus Strain BC501, a Representative Actinobacterium That Thrives on Calcareous Stone Surfaces.</title>
        <authorList>
            <person name="Normand P."/>
            <person name="Gury J."/>
            <person name="Pujic P."/>
            <person name="Chouaia B."/>
            <person name="Crotti E."/>
            <person name="Brusetti L."/>
            <person name="Daffonchio D."/>
            <person name="Vacherie B."/>
            <person name="Barbe V."/>
            <person name="Medigue C."/>
            <person name="Calteau A."/>
            <person name="Ghodhbane-Gtari F."/>
            <person name="Essoussi I."/>
            <person name="Nouioui I."/>
            <person name="Abbassi-Ghozzi I."/>
            <person name="Gtari M."/>
        </authorList>
    </citation>
    <scope>NUCLEOTIDE SEQUENCE [LARGE SCALE GENOMIC DNA]</scope>
    <source>
        <strain evidence="3">BC 501</strain>
    </source>
</reference>
<proteinExistence type="predicted"/>
<dbReference type="OMA" id="PPRWKMA"/>
<dbReference type="InterPro" id="IPR011008">
    <property type="entry name" value="Dimeric_a/b-barrel"/>
</dbReference>
<dbReference type="OrthoDB" id="1494254at2"/>
<protein>
    <recommendedName>
        <fullName evidence="4">ABM domain-containing protein</fullName>
    </recommendedName>
</protein>
<dbReference type="EMBL" id="FO203431">
    <property type="protein sequence ID" value="CCH88083.1"/>
    <property type="molecule type" value="Genomic_DNA"/>
</dbReference>
<dbReference type="InterPro" id="IPR038762">
    <property type="entry name" value="ABM_predict"/>
</dbReference>
<dbReference type="eggNOG" id="COG3224">
    <property type="taxonomic scope" value="Bacteria"/>
</dbReference>
<keyword evidence="1" id="KW-1133">Transmembrane helix</keyword>
<evidence type="ECO:0000313" key="2">
    <source>
        <dbReference type="EMBL" id="CCH88083.1"/>
    </source>
</evidence>
<feature type="transmembrane region" description="Helical" evidence="1">
    <location>
        <begin position="139"/>
        <end position="159"/>
    </location>
</feature>
<gene>
    <name evidence="2" type="ordered locus">MODMU_2654</name>
</gene>
<keyword evidence="1" id="KW-0472">Membrane</keyword>
<sequence>MESTTPVPAAAETPELPVTVSFTRRADPAHTVEMTAWIRAGLTMAEGFPGFLGGGWVRPRHGADEWHMLCRFTSPATLAAWEASPERRWWLGSAQGLAEVTRTERRTGIEGWFDAPVESSAEHATAPAPTAPPRWKQAVTIWLVFFPLNLLATVTLGRLLADAHVVLRVAVTTLTLTPIMTYLLLPWVTRRLQWWLHGRSWRDR</sequence>
<dbReference type="AlphaFoldDB" id="I4EXH0"/>
<dbReference type="HOGENOM" id="CLU_075307_2_0_11"/>
<dbReference type="Gene3D" id="3.30.70.100">
    <property type="match status" value="1"/>
</dbReference>
<dbReference type="PANTHER" id="PTHR40057">
    <property type="entry name" value="SLR1162 PROTEIN"/>
    <property type="match status" value="1"/>
</dbReference>
<name>I4EXH0_MODI5</name>
<dbReference type="Proteomes" id="UP000006461">
    <property type="component" value="Chromosome"/>
</dbReference>
<evidence type="ECO:0000256" key="1">
    <source>
        <dbReference type="SAM" id="Phobius"/>
    </source>
</evidence>